<dbReference type="SUPFAM" id="SSF51735">
    <property type="entry name" value="NAD(P)-binding Rossmann-fold domains"/>
    <property type="match status" value="1"/>
</dbReference>
<organism evidence="1 2">
    <name type="scientific">Chryseobacterium kwangjuense</name>
    <dbReference type="NCBI Taxonomy" id="267125"/>
    <lineage>
        <taxon>Bacteria</taxon>
        <taxon>Pseudomonadati</taxon>
        <taxon>Bacteroidota</taxon>
        <taxon>Flavobacteriia</taxon>
        <taxon>Flavobacteriales</taxon>
        <taxon>Weeksellaceae</taxon>
        <taxon>Chryseobacterium group</taxon>
        <taxon>Chryseobacterium</taxon>
    </lineage>
</organism>
<evidence type="ECO:0008006" key="3">
    <source>
        <dbReference type="Google" id="ProtNLM"/>
    </source>
</evidence>
<proteinExistence type="predicted"/>
<name>A0A135WHK8_9FLAO</name>
<dbReference type="EMBL" id="LPUR01000001">
    <property type="protein sequence ID" value="KXH84242.1"/>
    <property type="molecule type" value="Genomic_DNA"/>
</dbReference>
<dbReference type="Gene3D" id="3.40.50.720">
    <property type="entry name" value="NAD(P)-binding Rossmann-like Domain"/>
    <property type="match status" value="1"/>
</dbReference>
<dbReference type="AlphaFoldDB" id="A0A135WHK8"/>
<reference evidence="2" key="1">
    <citation type="submission" date="2015-12" db="EMBL/GenBank/DDBJ databases">
        <title>Genome sequence of a biocontrol rhizobacterium Chryseobacterium kwangjuense strain KJ1R5 isolated from pepper (Capsicum annuum L.).</title>
        <authorList>
            <person name="Jeong J.-J."/>
            <person name="Park H."/>
            <person name="Mannaa M."/>
            <person name="Sang M.K."/>
            <person name="Choi I.-G."/>
            <person name="Kim K.D."/>
        </authorList>
    </citation>
    <scope>NUCLEOTIDE SEQUENCE [LARGE SCALE GENOMIC DNA]</scope>
    <source>
        <strain evidence="2">KJ1R5</strain>
    </source>
</reference>
<comment type="caution">
    <text evidence="1">The sequence shown here is derived from an EMBL/GenBank/DDBJ whole genome shotgun (WGS) entry which is preliminary data.</text>
</comment>
<dbReference type="OrthoDB" id="9798632at2"/>
<accession>A0A135WHK8</accession>
<protein>
    <recommendedName>
        <fullName evidence="3">Nucleoside-diphosphate sugar epimerase</fullName>
    </recommendedName>
</protein>
<dbReference type="PANTHER" id="PTHR14097:SF8">
    <property type="entry name" value="NAD(P)-BINDING DOMAIN-CONTAINING PROTEIN"/>
    <property type="match status" value="1"/>
</dbReference>
<evidence type="ECO:0000313" key="2">
    <source>
        <dbReference type="Proteomes" id="UP000070513"/>
    </source>
</evidence>
<dbReference type="PANTHER" id="PTHR14097">
    <property type="entry name" value="OXIDOREDUCTASE HTATIP2"/>
    <property type="match status" value="1"/>
</dbReference>
<dbReference type="InterPro" id="IPR036291">
    <property type="entry name" value="NAD(P)-bd_dom_sf"/>
</dbReference>
<dbReference type="Proteomes" id="UP000070513">
    <property type="component" value="Unassembled WGS sequence"/>
</dbReference>
<reference evidence="1 2" key="2">
    <citation type="journal article" date="2016" name="Genome Announc.">
        <title>Draft Genome Sequence of a Biocontrol Rhizobacterium, Chryseobacterium kwangjuense Strain KJ1R5, Isolated from Pepper (Capsicum annuum).</title>
        <authorList>
            <person name="Jeong J.J."/>
            <person name="Park H."/>
            <person name="Park B.H."/>
            <person name="Mannaa M."/>
            <person name="Sang M.K."/>
            <person name="Choi I.G."/>
            <person name="Kim K.D."/>
        </authorList>
    </citation>
    <scope>NUCLEOTIDE SEQUENCE [LARGE SCALE GENOMIC DNA]</scope>
    <source>
        <strain evidence="1 2">KJ1R5</strain>
    </source>
</reference>
<gene>
    <name evidence="1" type="ORF">AU378_00310</name>
</gene>
<evidence type="ECO:0000313" key="1">
    <source>
        <dbReference type="EMBL" id="KXH84242.1"/>
    </source>
</evidence>
<dbReference type="RefSeq" id="WP_062646804.1">
    <property type="nucleotide sequence ID" value="NZ_LPUR01000001.1"/>
</dbReference>
<sequence>MKIMITGATGLVGEGVLLTCLENPAITEVLSINRKPLALKHSKLKELIVKNFSEIGNHSLQLSSYDACFFCAGVSAVGENENSFTKKAFDFVVPFATSLSEINAGMTFIYVSGNRTDSTEQGKVMWARVKGRTENALLKLPFKSVYNFRPGFMRPVKGQKNVRFIYRVFDVLSPLWYLMFPNWICTMREVGTAMIHCALKGYSKPVLEVQDIKLQAKQL</sequence>